<dbReference type="RefSeq" id="WP_077833043.1">
    <property type="nucleotide sequence ID" value="NZ_CP096983.1"/>
</dbReference>
<dbReference type="PANTHER" id="PTHR47371:SF3">
    <property type="entry name" value="PHOSPHOGLYCEROL TRANSFERASE I"/>
    <property type="match status" value="1"/>
</dbReference>
<organism evidence="8 9">
    <name type="scientific">Clostridium felsineum</name>
    <dbReference type="NCBI Taxonomy" id="36839"/>
    <lineage>
        <taxon>Bacteria</taxon>
        <taxon>Bacillati</taxon>
        <taxon>Bacillota</taxon>
        <taxon>Clostridia</taxon>
        <taxon>Eubacteriales</taxon>
        <taxon>Clostridiaceae</taxon>
        <taxon>Clostridium</taxon>
    </lineage>
</organism>
<evidence type="ECO:0000256" key="3">
    <source>
        <dbReference type="ARBA" id="ARBA00009983"/>
    </source>
</evidence>
<comment type="pathway">
    <text evidence="2">Cell wall biogenesis; lipoteichoic acid biosynthesis.</text>
</comment>
<evidence type="ECO:0000256" key="1">
    <source>
        <dbReference type="ARBA" id="ARBA00004651"/>
    </source>
</evidence>
<dbReference type="Gene3D" id="3.30.1120.170">
    <property type="match status" value="1"/>
</dbReference>
<keyword evidence="6" id="KW-1133">Transmembrane helix</keyword>
<dbReference type="GO" id="GO:0005886">
    <property type="term" value="C:plasma membrane"/>
    <property type="evidence" value="ECO:0007669"/>
    <property type="project" value="UniProtKB-SubCell"/>
</dbReference>
<dbReference type="KEGG" id="crw:CROST_030720"/>
<keyword evidence="5" id="KW-0812">Transmembrane</keyword>
<dbReference type="Pfam" id="PF00884">
    <property type="entry name" value="Sulfatase"/>
    <property type="match status" value="1"/>
</dbReference>
<dbReference type="Gene3D" id="3.40.720.10">
    <property type="entry name" value="Alkaline Phosphatase, subunit A"/>
    <property type="match status" value="1"/>
</dbReference>
<keyword evidence="4" id="KW-1003">Cell membrane</keyword>
<proteinExistence type="inferred from homology"/>
<dbReference type="InterPro" id="IPR000917">
    <property type="entry name" value="Sulfatase_N"/>
</dbReference>
<dbReference type="InterPro" id="IPR012160">
    <property type="entry name" value="LtaS-like"/>
</dbReference>
<comment type="subcellular location">
    <subcellularLocation>
        <location evidence="1">Cell membrane</location>
        <topology evidence="1">Multi-pass membrane protein</topology>
    </subcellularLocation>
</comment>
<evidence type="ECO:0000256" key="7">
    <source>
        <dbReference type="ARBA" id="ARBA00023136"/>
    </source>
</evidence>
<dbReference type="PIRSF" id="PIRSF005091">
    <property type="entry name" value="Mmb_sulf_HI1246"/>
    <property type="match status" value="1"/>
</dbReference>
<dbReference type="Proteomes" id="UP000190951">
    <property type="component" value="Chromosome"/>
</dbReference>
<evidence type="ECO:0000256" key="2">
    <source>
        <dbReference type="ARBA" id="ARBA00004936"/>
    </source>
</evidence>
<dbReference type="PANTHER" id="PTHR47371">
    <property type="entry name" value="LIPOTEICHOIC ACID SYNTHASE"/>
    <property type="match status" value="1"/>
</dbReference>
<dbReference type="AlphaFoldDB" id="A0A1S8MCG6"/>
<dbReference type="EMBL" id="CP096983">
    <property type="protein sequence ID" value="URZ12350.1"/>
    <property type="molecule type" value="Genomic_DNA"/>
</dbReference>
<sequence>MRFSVVNRDYVSNETRRIPLKILNYIDIILFFIILFLKLVTYGREISPEYFDSSVTKPIFASLLVIFSFSFLFKGKRRTAYLIIIDLIISLILISDIAYFRYNKDIITVSAVQTAKLLVGVKSSVADVLSIKDFLYLLDIIILVPVFIYFKSINKNSIKLKFRLILFLIILALGVGLDIKVFHEVNVEQPTLLTAMSNRIYLTKMIGNLNFHVVDAYNFTSTKVKNSKKLPEKRKSAISNYLQNNNSVGGIKFKSEGSGKNLIMIQVEALQGFVVNKSINGKEITPNLNKWVNKSLYFDNYFYQVAQGNTSDAEFMSLNSLYPAQSGAAYYTYAGNTFDSIPKALGEKGYYTAALHGYSEGFWNRNVMYKSEKFDDFYGQTSYKNNQTVGMGLSDESFLNQSLEKMKTFKQPYFSFLITLSSHYPFNDTDGYEKYTTDKLDVGEYKNTLLGNYLEGIHYTDEELGKFLDKLDKEGITKNSIIVLYGDHFAIPKENINQLYSFEGIKDPTDLTWYEYQKVPMFIHFPDDNHKGVNHAYSGQMDLYPTIANMYNIDNKYMFGRDVLNVNDGDSTNVTFRNGSFTDGNVFYVSWTNTYYDIKTGKKVKETPELKKKKEAATTKLEYSDDLLNHNLLKSFPK</sequence>
<dbReference type="STRING" id="84029.CROST_12770"/>
<keyword evidence="9" id="KW-1185">Reference proteome</keyword>
<reference evidence="8 9" key="1">
    <citation type="submission" date="2022-04" db="EMBL/GenBank/DDBJ databases">
        <title>Genome sequence of C. roseum typestrain.</title>
        <authorList>
            <person name="Poehlein A."/>
            <person name="Schoch T."/>
            <person name="Duerre P."/>
            <person name="Daniel R."/>
        </authorList>
    </citation>
    <scope>NUCLEOTIDE SEQUENCE [LARGE SCALE GENOMIC DNA]</scope>
    <source>
        <strain evidence="8 9">DSM 7320</strain>
    </source>
</reference>
<evidence type="ECO:0000313" key="9">
    <source>
        <dbReference type="Proteomes" id="UP000190951"/>
    </source>
</evidence>
<accession>A0A1S8MCG6</accession>
<dbReference type="CDD" id="cd16015">
    <property type="entry name" value="LTA_synthase"/>
    <property type="match status" value="1"/>
</dbReference>
<name>A0A1S8MCG6_9CLOT</name>
<comment type="similarity">
    <text evidence="3">Belongs to the LTA synthase family.</text>
</comment>
<keyword evidence="7" id="KW-0472">Membrane</keyword>
<evidence type="ECO:0000256" key="5">
    <source>
        <dbReference type="ARBA" id="ARBA00022692"/>
    </source>
</evidence>
<evidence type="ECO:0000313" key="8">
    <source>
        <dbReference type="EMBL" id="URZ12350.1"/>
    </source>
</evidence>
<gene>
    <name evidence="8" type="primary">ltaS2_3</name>
    <name evidence="8" type="ORF">CROST_030720</name>
</gene>
<dbReference type="InterPro" id="IPR050448">
    <property type="entry name" value="OpgB/LTA_synthase_biosynth"/>
</dbReference>
<dbReference type="InterPro" id="IPR017850">
    <property type="entry name" value="Alkaline_phosphatase_core_sf"/>
</dbReference>
<dbReference type="SUPFAM" id="SSF53649">
    <property type="entry name" value="Alkaline phosphatase-like"/>
    <property type="match status" value="1"/>
</dbReference>
<evidence type="ECO:0000256" key="4">
    <source>
        <dbReference type="ARBA" id="ARBA00022475"/>
    </source>
</evidence>
<protein>
    <submittedName>
        <fullName evidence="8">Lipoteichoic acid synthase 2</fullName>
    </submittedName>
</protein>
<evidence type="ECO:0000256" key="6">
    <source>
        <dbReference type="ARBA" id="ARBA00022989"/>
    </source>
</evidence>